<comment type="caution">
    <text evidence="2">The sequence shown here is derived from an EMBL/GenBank/DDBJ whole genome shotgun (WGS) entry which is preliminary data.</text>
</comment>
<dbReference type="AlphaFoldDB" id="A0A2P8HZF3"/>
<dbReference type="Gene3D" id="2.80.10.50">
    <property type="match status" value="1"/>
</dbReference>
<evidence type="ECO:0000313" key="2">
    <source>
        <dbReference type="EMBL" id="PSL51600.1"/>
    </source>
</evidence>
<dbReference type="EMBL" id="PYAX01000019">
    <property type="protein sequence ID" value="PSL51600.1"/>
    <property type="molecule type" value="Genomic_DNA"/>
</dbReference>
<dbReference type="RefSeq" id="WP_245950661.1">
    <property type="nucleotide sequence ID" value="NZ_PYAX01000019.1"/>
</dbReference>
<gene>
    <name evidence="2" type="ORF">B0I31_11930</name>
</gene>
<sequence>MRVQNKNSGKVLAVDGRSTANSARVVQFADVGTADHLWRFLPA</sequence>
<dbReference type="Proteomes" id="UP000241118">
    <property type="component" value="Unassembled WGS sequence"/>
</dbReference>
<evidence type="ECO:0000313" key="3">
    <source>
        <dbReference type="Proteomes" id="UP000241118"/>
    </source>
</evidence>
<keyword evidence="2" id="KW-0430">Lectin</keyword>
<proteinExistence type="predicted"/>
<organism evidence="2 3">
    <name type="scientific">Saccharothrix carnea</name>
    <dbReference type="NCBI Taxonomy" id="1280637"/>
    <lineage>
        <taxon>Bacteria</taxon>
        <taxon>Bacillati</taxon>
        <taxon>Actinomycetota</taxon>
        <taxon>Actinomycetes</taxon>
        <taxon>Pseudonocardiales</taxon>
        <taxon>Pseudonocardiaceae</taxon>
        <taxon>Saccharothrix</taxon>
    </lineage>
</organism>
<feature type="domain" description="Ricin B lectin" evidence="1">
    <location>
        <begin position="2"/>
        <end position="40"/>
    </location>
</feature>
<dbReference type="GO" id="GO:0030246">
    <property type="term" value="F:carbohydrate binding"/>
    <property type="evidence" value="ECO:0007669"/>
    <property type="project" value="UniProtKB-KW"/>
</dbReference>
<evidence type="ECO:0000259" key="1">
    <source>
        <dbReference type="Pfam" id="PF14200"/>
    </source>
</evidence>
<keyword evidence="3" id="KW-1185">Reference proteome</keyword>
<accession>A0A2P8HZF3</accession>
<dbReference type="InterPro" id="IPR035992">
    <property type="entry name" value="Ricin_B-like_lectins"/>
</dbReference>
<dbReference type="CDD" id="cd00161">
    <property type="entry name" value="beta-trefoil_Ricin-like"/>
    <property type="match status" value="1"/>
</dbReference>
<protein>
    <submittedName>
        <fullName evidence="2">Ricin-type beta-trefoil lectin protein</fullName>
    </submittedName>
</protein>
<dbReference type="Pfam" id="PF14200">
    <property type="entry name" value="RicinB_lectin_2"/>
    <property type="match status" value="1"/>
</dbReference>
<dbReference type="InterPro" id="IPR000772">
    <property type="entry name" value="Ricin_B_lectin"/>
</dbReference>
<name>A0A2P8HZF3_SACCR</name>
<reference evidence="2 3" key="1">
    <citation type="submission" date="2018-03" db="EMBL/GenBank/DDBJ databases">
        <title>Genomic Encyclopedia of Type Strains, Phase III (KMG-III): the genomes of soil and plant-associated and newly described type strains.</title>
        <authorList>
            <person name="Whitman W."/>
        </authorList>
    </citation>
    <scope>NUCLEOTIDE SEQUENCE [LARGE SCALE GENOMIC DNA]</scope>
    <source>
        <strain evidence="2 3">CGMCC 4.7097</strain>
    </source>
</reference>
<dbReference type="SUPFAM" id="SSF50370">
    <property type="entry name" value="Ricin B-like lectins"/>
    <property type="match status" value="1"/>
</dbReference>